<sequence length="103" mass="11598">MLGLIARLLEPLLSLVSPGTGRRRLDARDGYDPPPPPAEGPAPRQLGARPLRGEDHSLVRPYVLAHERRERERRRLARRRSLLIAPKGIHLLPYPTHRLGLTA</sequence>
<accession>A0ABP6PR03</accession>
<keyword evidence="3" id="KW-1185">Reference proteome</keyword>
<name>A0ABP6PR03_9ACTN</name>
<reference evidence="3" key="1">
    <citation type="journal article" date="2019" name="Int. J. Syst. Evol. Microbiol.">
        <title>The Global Catalogue of Microorganisms (GCM) 10K type strain sequencing project: providing services to taxonomists for standard genome sequencing and annotation.</title>
        <authorList>
            <consortium name="The Broad Institute Genomics Platform"/>
            <consortium name="The Broad Institute Genome Sequencing Center for Infectious Disease"/>
            <person name="Wu L."/>
            <person name="Ma J."/>
        </authorList>
    </citation>
    <scope>NUCLEOTIDE SEQUENCE [LARGE SCALE GENOMIC DNA]</scope>
    <source>
        <strain evidence="3">JCM 9095</strain>
    </source>
</reference>
<proteinExistence type="predicted"/>
<dbReference type="EMBL" id="BAAAUH010000029">
    <property type="protein sequence ID" value="GAA3186277.1"/>
    <property type="molecule type" value="Genomic_DNA"/>
</dbReference>
<evidence type="ECO:0000256" key="1">
    <source>
        <dbReference type="SAM" id="MobiDB-lite"/>
    </source>
</evidence>
<gene>
    <name evidence="2" type="ORF">GCM10010451_39520</name>
</gene>
<dbReference type="RefSeq" id="WP_182730160.1">
    <property type="nucleotide sequence ID" value="NZ_BAAAUH010000029.1"/>
</dbReference>
<evidence type="ECO:0000313" key="2">
    <source>
        <dbReference type="EMBL" id="GAA3186277.1"/>
    </source>
</evidence>
<dbReference type="Proteomes" id="UP001501866">
    <property type="component" value="Unassembled WGS sequence"/>
</dbReference>
<organism evidence="2 3">
    <name type="scientific">Streptomyces virens</name>
    <dbReference type="NCBI Taxonomy" id="285572"/>
    <lineage>
        <taxon>Bacteria</taxon>
        <taxon>Bacillati</taxon>
        <taxon>Actinomycetota</taxon>
        <taxon>Actinomycetes</taxon>
        <taxon>Kitasatosporales</taxon>
        <taxon>Streptomycetaceae</taxon>
        <taxon>Streptomyces</taxon>
    </lineage>
</organism>
<comment type="caution">
    <text evidence="2">The sequence shown here is derived from an EMBL/GenBank/DDBJ whole genome shotgun (WGS) entry which is preliminary data.</text>
</comment>
<protein>
    <submittedName>
        <fullName evidence="2">Uncharacterized protein</fullName>
    </submittedName>
</protein>
<feature type="region of interest" description="Disordered" evidence="1">
    <location>
        <begin position="19"/>
        <end position="54"/>
    </location>
</feature>
<evidence type="ECO:0000313" key="3">
    <source>
        <dbReference type="Proteomes" id="UP001501866"/>
    </source>
</evidence>